<dbReference type="CDD" id="cd06261">
    <property type="entry name" value="TM_PBP2"/>
    <property type="match status" value="1"/>
</dbReference>
<evidence type="ECO:0000256" key="7">
    <source>
        <dbReference type="ARBA" id="ARBA00023136"/>
    </source>
</evidence>
<feature type="transmembrane region" description="Helical" evidence="9">
    <location>
        <begin position="202"/>
        <end position="223"/>
    </location>
</feature>
<dbReference type="PANTHER" id="PTHR30406">
    <property type="entry name" value="SULFATE TRANSPORT SYSTEM PERMEASE PROTEIN"/>
    <property type="match status" value="1"/>
</dbReference>
<evidence type="ECO:0000313" key="11">
    <source>
        <dbReference type="EMBL" id="OZI74277.1"/>
    </source>
</evidence>
<feature type="transmembrane region" description="Helical" evidence="9">
    <location>
        <begin position="152"/>
        <end position="170"/>
    </location>
</feature>
<evidence type="ECO:0000256" key="6">
    <source>
        <dbReference type="ARBA" id="ARBA00023032"/>
    </source>
</evidence>
<comment type="caution">
    <text evidence="9">Lacks conserved residue(s) required for the propagation of feature annotation.</text>
</comment>
<accession>A0A261VKB4</accession>
<feature type="transmembrane region" description="Helical" evidence="9">
    <location>
        <begin position="77"/>
        <end position="99"/>
    </location>
</feature>
<sequence>MSAILHPAAGAGARPARKSPGVLPGFGISMGYAVFYLSVLVLIPLAALPIKSAHLGWAGFWDTVTAPRVLASYRLTFGAALVAALVNLVFGTIVAWVLVRYRFPGKRIVDALVDLPFALPTAVAGIALTAIYSTNGWLGGPLERWLGLKVAFTPLGIVVALIFIGVPFVVRTVQPVLEDIEREIEEAAASLGAGRWQTIRRVLLPALMPALLTGFALAFARAVGEYGSVVFIAGNMPMVSEITPLLIIVKLEQFDYAGAAAIATVLLAVSFLLLFIINLLQGWQARRGGRLA</sequence>
<dbReference type="SUPFAM" id="SSF161098">
    <property type="entry name" value="MetI-like"/>
    <property type="match status" value="1"/>
</dbReference>
<name>A0A261VKB4_9BORD</name>
<evidence type="ECO:0000259" key="10">
    <source>
        <dbReference type="PROSITE" id="PS50928"/>
    </source>
</evidence>
<comment type="function">
    <text evidence="9">Part of the ABC transporter complex (TC 3.A.1.6.1) involved in sulfate/thiosulfate import.</text>
</comment>
<dbReference type="PANTHER" id="PTHR30406:SF8">
    <property type="entry name" value="SULFATE TRANSPORT SYSTEM PERMEASE PROTEIN CYST"/>
    <property type="match status" value="1"/>
</dbReference>
<evidence type="ECO:0000256" key="5">
    <source>
        <dbReference type="ARBA" id="ARBA00022989"/>
    </source>
</evidence>
<dbReference type="InterPro" id="IPR011865">
    <property type="entry name" value="CysT_permease"/>
</dbReference>
<dbReference type="GO" id="GO:0005886">
    <property type="term" value="C:plasma membrane"/>
    <property type="evidence" value="ECO:0007669"/>
    <property type="project" value="UniProtKB-SubCell"/>
</dbReference>
<evidence type="ECO:0000256" key="8">
    <source>
        <dbReference type="ARBA" id="ARBA00025323"/>
    </source>
</evidence>
<dbReference type="Pfam" id="PF00528">
    <property type="entry name" value="BPD_transp_1"/>
    <property type="match status" value="1"/>
</dbReference>
<dbReference type="InterPro" id="IPR035906">
    <property type="entry name" value="MetI-like_sf"/>
</dbReference>
<dbReference type="OrthoDB" id="9804629at2"/>
<evidence type="ECO:0000256" key="4">
    <source>
        <dbReference type="ARBA" id="ARBA00022692"/>
    </source>
</evidence>
<organism evidence="11 12">
    <name type="scientific">Bordetella genomosp. 12</name>
    <dbReference type="NCBI Taxonomy" id="463035"/>
    <lineage>
        <taxon>Bacteria</taxon>
        <taxon>Pseudomonadati</taxon>
        <taxon>Pseudomonadota</taxon>
        <taxon>Betaproteobacteria</taxon>
        <taxon>Burkholderiales</taxon>
        <taxon>Alcaligenaceae</taxon>
        <taxon>Bordetella</taxon>
    </lineage>
</organism>
<dbReference type="InterPro" id="IPR000515">
    <property type="entry name" value="MetI-like"/>
</dbReference>
<comment type="subunit">
    <text evidence="2">The complex is composed of two ATP-binding proteins (CysA), two transmembrane proteins (CysT and CysW) and a solute-binding protein (CysP).</text>
</comment>
<feature type="transmembrane region" description="Helical" evidence="9">
    <location>
        <begin position="256"/>
        <end position="280"/>
    </location>
</feature>
<protein>
    <recommendedName>
        <fullName evidence="9">Sulfate transport system permease protein CysT</fullName>
    </recommendedName>
</protein>
<reference evidence="12" key="1">
    <citation type="submission" date="2017-05" db="EMBL/GenBank/DDBJ databases">
        <title>Complete and WGS of Bordetella genogroups.</title>
        <authorList>
            <person name="Spilker T."/>
            <person name="Lipuma J."/>
        </authorList>
    </citation>
    <scope>NUCLEOTIDE SEQUENCE [LARGE SCALE GENOMIC DNA]</scope>
    <source>
        <strain evidence="12">AU6712</strain>
    </source>
</reference>
<feature type="domain" description="ABC transmembrane type-1" evidence="10">
    <location>
        <begin position="73"/>
        <end position="277"/>
    </location>
</feature>
<dbReference type="Gene3D" id="1.10.3720.10">
    <property type="entry name" value="MetI-like"/>
    <property type="match status" value="1"/>
</dbReference>
<keyword evidence="6 9" id="KW-0764">Sulfate transport</keyword>
<evidence type="ECO:0000313" key="12">
    <source>
        <dbReference type="Proteomes" id="UP000216429"/>
    </source>
</evidence>
<dbReference type="AlphaFoldDB" id="A0A261VKB4"/>
<gene>
    <name evidence="11" type="ORF">CAL22_07215</name>
</gene>
<dbReference type="EMBL" id="NEVU01000002">
    <property type="protein sequence ID" value="OZI74277.1"/>
    <property type="molecule type" value="Genomic_DNA"/>
</dbReference>
<keyword evidence="12" id="KW-1185">Reference proteome</keyword>
<keyword evidence="7 9" id="KW-0472">Membrane</keyword>
<dbReference type="NCBIfam" id="TIGR00969">
    <property type="entry name" value="3a0106s02"/>
    <property type="match status" value="1"/>
</dbReference>
<feature type="transmembrane region" description="Helical" evidence="9">
    <location>
        <begin position="111"/>
        <end position="132"/>
    </location>
</feature>
<comment type="subcellular location">
    <subcellularLocation>
        <location evidence="1">Cell membrane</location>
        <topology evidence="1">Multi-pass membrane protein</topology>
    </subcellularLocation>
</comment>
<comment type="function">
    <text evidence="8">Part of the ABC transporter complex CysAWTP (TC 3.A.1.6.1) involved in sulfate/thiosulfate import. Probably responsible for the translocation of the substrate across the membrane.</text>
</comment>
<dbReference type="NCBIfam" id="TIGR02139">
    <property type="entry name" value="permease_CysT"/>
    <property type="match status" value="1"/>
</dbReference>
<dbReference type="Proteomes" id="UP000216429">
    <property type="component" value="Unassembled WGS sequence"/>
</dbReference>
<dbReference type="FunFam" id="1.10.3720.10:FF:000004">
    <property type="entry name" value="Sulfate transport system permease protein CysT"/>
    <property type="match status" value="1"/>
</dbReference>
<evidence type="ECO:0000256" key="3">
    <source>
        <dbReference type="ARBA" id="ARBA00022448"/>
    </source>
</evidence>
<keyword evidence="5 9" id="KW-1133">Transmembrane helix</keyword>
<dbReference type="GO" id="GO:0015419">
    <property type="term" value="F:ABC-type sulfate transporter activity"/>
    <property type="evidence" value="ECO:0007669"/>
    <property type="project" value="UniProtKB-UniRule"/>
</dbReference>
<proteinExistence type="inferred from homology"/>
<feature type="transmembrane region" description="Helical" evidence="9">
    <location>
        <begin position="21"/>
        <end position="47"/>
    </location>
</feature>
<keyword evidence="4 9" id="KW-0812">Transmembrane</keyword>
<comment type="caution">
    <text evidence="11">The sequence shown here is derived from an EMBL/GenBank/DDBJ whole genome shotgun (WGS) entry which is preliminary data.</text>
</comment>
<keyword evidence="3 9" id="KW-0813">Transport</keyword>
<dbReference type="PROSITE" id="PS50928">
    <property type="entry name" value="ABC_TM1"/>
    <property type="match status" value="1"/>
</dbReference>
<dbReference type="RefSeq" id="WP_094811800.1">
    <property type="nucleotide sequence ID" value="NZ_NEVU01000002.1"/>
</dbReference>
<evidence type="ECO:0000256" key="2">
    <source>
        <dbReference type="ARBA" id="ARBA00011779"/>
    </source>
</evidence>
<evidence type="ECO:0000256" key="1">
    <source>
        <dbReference type="ARBA" id="ARBA00004651"/>
    </source>
</evidence>
<comment type="similarity">
    <text evidence="9">Belongs to the binding-protein-dependent transport system permease family. CysTW subfamily.</text>
</comment>
<evidence type="ECO:0000256" key="9">
    <source>
        <dbReference type="RuleBase" id="RU366001"/>
    </source>
</evidence>
<dbReference type="InterPro" id="IPR005667">
    <property type="entry name" value="Sulph_transpt2"/>
</dbReference>